<organism evidence="2">
    <name type="scientific">Solanum lycopersicum</name>
    <name type="common">Tomato</name>
    <name type="synonym">Lycopersicon esculentum</name>
    <dbReference type="NCBI Taxonomy" id="4081"/>
    <lineage>
        <taxon>Eukaryota</taxon>
        <taxon>Viridiplantae</taxon>
        <taxon>Streptophyta</taxon>
        <taxon>Embryophyta</taxon>
        <taxon>Tracheophyta</taxon>
        <taxon>Spermatophyta</taxon>
        <taxon>Magnoliopsida</taxon>
        <taxon>eudicotyledons</taxon>
        <taxon>Gunneridae</taxon>
        <taxon>Pentapetalae</taxon>
        <taxon>asterids</taxon>
        <taxon>lamiids</taxon>
        <taxon>Solanales</taxon>
        <taxon>Solanaceae</taxon>
        <taxon>Solanoideae</taxon>
        <taxon>Solaneae</taxon>
        <taxon>Solanum</taxon>
        <taxon>Solanum subgen. Lycopersicon</taxon>
    </lineage>
</organism>
<dbReference type="PANTHER" id="PTHR11439">
    <property type="entry name" value="GAG-POL-RELATED RETROTRANSPOSON"/>
    <property type="match status" value="1"/>
</dbReference>
<dbReference type="SUPFAM" id="SSF56672">
    <property type="entry name" value="DNA/RNA polymerases"/>
    <property type="match status" value="1"/>
</dbReference>
<dbReference type="EnsemblPlants" id="Solyc12g005615.1.1">
    <property type="protein sequence ID" value="Solyc12g005615.1.1"/>
    <property type="gene ID" value="Solyc12g005615.1"/>
</dbReference>
<reference evidence="2" key="1">
    <citation type="journal article" date="2012" name="Nature">
        <title>The tomato genome sequence provides insights into fleshy fruit evolution.</title>
        <authorList>
            <consortium name="Tomato Genome Consortium"/>
        </authorList>
    </citation>
    <scope>NUCLEOTIDE SEQUENCE [LARGE SCALE GENOMIC DNA]</scope>
    <source>
        <strain evidence="2">cv. Heinz 1706</strain>
    </source>
</reference>
<dbReference type="Gramene" id="Solyc12g005615.1.1">
    <property type="protein sequence ID" value="Solyc12g005615.1.1"/>
    <property type="gene ID" value="Solyc12g005615.1"/>
</dbReference>
<evidence type="ECO:0000256" key="1">
    <source>
        <dbReference type="SAM" id="MobiDB-lite"/>
    </source>
</evidence>
<reference evidence="2" key="2">
    <citation type="submission" date="2019-01" db="UniProtKB">
        <authorList>
            <consortium name="EnsemblPlants"/>
        </authorList>
    </citation>
    <scope>IDENTIFICATION</scope>
    <source>
        <strain evidence="2">cv. Heinz 1706</strain>
    </source>
</reference>
<dbReference type="CDD" id="cd09272">
    <property type="entry name" value="RNase_HI_RT_Ty1"/>
    <property type="match status" value="1"/>
</dbReference>
<accession>A0A3Q7J2E3</accession>
<sequence length="282" mass="31429">MDMFDHADDNIPSNPVDSIEDHVEEINPIQSEVDASLENNLLEPQHSEITDDGDLTPARRTARNTRPPLWHKDYIISTNQRKYALELISDCGLGGSKPASTPLESGVKLTTVEYDEATAKTDDPLYANVTAYQRLIGRLLYLTTTRPDICFAVQVLSQFMQKPKVSHWEAALRLVRYIKGCPGQGILLSSEDSNEMEAFCDSDWASCPNTRRSVTGYVIKLGNSLISWKSKKQHTVSRSSAEAEYRSMAAAVSEISWLLGVLKELNVNVIVPFLTVISLILQ</sequence>
<dbReference type="InterPro" id="IPR043502">
    <property type="entry name" value="DNA/RNA_pol_sf"/>
</dbReference>
<dbReference type="STRING" id="4081.A0A3Q7J2E3"/>
<dbReference type="AlphaFoldDB" id="A0A3Q7J2E3"/>
<name>A0A3Q7J2E3_SOLLC</name>
<protein>
    <recommendedName>
        <fullName evidence="4">Reverse transcriptase Ty1/copia-type domain-containing protein</fullName>
    </recommendedName>
</protein>
<feature type="region of interest" description="Disordered" evidence="1">
    <location>
        <begin position="44"/>
        <end position="63"/>
    </location>
</feature>
<evidence type="ECO:0000313" key="3">
    <source>
        <dbReference type="Proteomes" id="UP000004994"/>
    </source>
</evidence>
<proteinExistence type="predicted"/>
<evidence type="ECO:0000313" key="2">
    <source>
        <dbReference type="EnsemblPlants" id="Solyc12g005615.1.1"/>
    </source>
</evidence>
<keyword evidence="3" id="KW-1185">Reference proteome</keyword>
<evidence type="ECO:0008006" key="4">
    <source>
        <dbReference type="Google" id="ProtNLM"/>
    </source>
</evidence>
<dbReference type="PANTHER" id="PTHR11439:SF472">
    <property type="entry name" value="REVERSE TRANSCRIPTASE TY1_COPIA-TYPE DOMAIN-CONTAINING PROTEIN"/>
    <property type="match status" value="1"/>
</dbReference>
<dbReference type="InParanoid" id="A0A3Q7J2E3"/>
<dbReference type="Proteomes" id="UP000004994">
    <property type="component" value="Chromosome 12"/>
</dbReference>